<dbReference type="InterPro" id="IPR033904">
    <property type="entry name" value="Trans_IPPS_HH"/>
</dbReference>
<dbReference type="InterPro" id="IPR002060">
    <property type="entry name" value="Squ/phyt_synthse"/>
</dbReference>
<dbReference type="SFLD" id="SFLDG01212">
    <property type="entry name" value="Phytoene_synthase_like"/>
    <property type="match status" value="1"/>
</dbReference>
<comment type="caution">
    <text evidence="3">The sequence shown here is derived from an EMBL/GenBank/DDBJ whole genome shotgun (WGS) entry which is preliminary data.</text>
</comment>
<keyword evidence="2 3" id="KW-0808">Transferase</keyword>
<dbReference type="EMBL" id="QEKW01000008">
    <property type="protein sequence ID" value="PVZ08585.1"/>
    <property type="molecule type" value="Genomic_DNA"/>
</dbReference>
<dbReference type="Proteomes" id="UP000245639">
    <property type="component" value="Unassembled WGS sequence"/>
</dbReference>
<dbReference type="InterPro" id="IPR008949">
    <property type="entry name" value="Isoprenoid_synthase_dom_sf"/>
</dbReference>
<comment type="pathway">
    <text evidence="1">Carotenoid biosynthesis; phytoene biosynthesis.</text>
</comment>
<dbReference type="Gene3D" id="1.10.600.10">
    <property type="entry name" value="Farnesyl Diphosphate Synthase"/>
    <property type="match status" value="1"/>
</dbReference>
<dbReference type="InterPro" id="IPR019845">
    <property type="entry name" value="Squalene/phytoene_synthase_CS"/>
</dbReference>
<dbReference type="SFLD" id="SFLDG01018">
    <property type="entry name" value="Squalene/Phytoene_Synthase_Lik"/>
    <property type="match status" value="1"/>
</dbReference>
<accession>A0A2U1F8R6</accession>
<gene>
    <name evidence="3" type="ORF">C8D89_108182</name>
</gene>
<dbReference type="UniPathway" id="UPA00799"/>
<sequence>MTMATTDVRVSRAYATCEAITRTQARNFHYGIRLLPPERRAALCAVYALARRIDDIGDEHGETAAKRAALAALRAQVGLLPDGPGGVGDDPVLLAVADAARRHPVPIAAFGELVDGVEADVTADETAARTGAPAAPYGSFDDLLWYCRCVAGSVGRLCLGVFGTRTDPAGDAARLADTLGLALQQTNILRDIREDLVHGRIYLPADELAAAGVTLRLRGDGALDDPDGALADLVRDAAHRARAFYAEGLELVPLLDRRSAACTTAMAGIYRHLLDDIAADPRRVYDRRLSLSGRQKALVAARALTGWGR</sequence>
<evidence type="ECO:0000256" key="2">
    <source>
        <dbReference type="ARBA" id="ARBA00022679"/>
    </source>
</evidence>
<dbReference type="SUPFAM" id="SSF48576">
    <property type="entry name" value="Terpenoid synthases"/>
    <property type="match status" value="1"/>
</dbReference>
<reference evidence="3 4" key="1">
    <citation type="submission" date="2018-04" db="EMBL/GenBank/DDBJ databases">
        <title>Genomic Encyclopedia of Type Strains, Phase IV (KMG-IV): sequencing the most valuable type-strain genomes for metagenomic binning, comparative biology and taxonomic classification.</title>
        <authorList>
            <person name="Goeker M."/>
        </authorList>
    </citation>
    <scope>NUCLEOTIDE SEQUENCE [LARGE SCALE GENOMIC DNA]</scope>
    <source>
        <strain evidence="3 4">DSM 45771</strain>
    </source>
</reference>
<dbReference type="PROSITE" id="PS01045">
    <property type="entry name" value="SQUALEN_PHYTOEN_SYN_2"/>
    <property type="match status" value="1"/>
</dbReference>
<keyword evidence="4" id="KW-1185">Reference proteome</keyword>
<dbReference type="GO" id="GO:0004311">
    <property type="term" value="F:geranylgeranyl diphosphate synthase activity"/>
    <property type="evidence" value="ECO:0007669"/>
    <property type="project" value="InterPro"/>
</dbReference>
<dbReference type="GO" id="GO:0051996">
    <property type="term" value="F:squalene synthase [NAD(P)H] activity"/>
    <property type="evidence" value="ECO:0007669"/>
    <property type="project" value="InterPro"/>
</dbReference>
<dbReference type="AlphaFoldDB" id="A0A2U1F8R6"/>
<proteinExistence type="predicted"/>
<dbReference type="CDD" id="cd00683">
    <property type="entry name" value="Trans_IPPS_HH"/>
    <property type="match status" value="1"/>
</dbReference>
<dbReference type="PANTHER" id="PTHR31480">
    <property type="entry name" value="BIFUNCTIONAL LYCOPENE CYCLASE/PHYTOENE SYNTHASE"/>
    <property type="match status" value="1"/>
</dbReference>
<dbReference type="Pfam" id="PF00494">
    <property type="entry name" value="SQS_PSY"/>
    <property type="match status" value="1"/>
</dbReference>
<name>A0A2U1F8R6_9PSEU</name>
<dbReference type="SFLD" id="SFLDS00005">
    <property type="entry name" value="Isoprenoid_Synthase_Type_I"/>
    <property type="match status" value="1"/>
</dbReference>
<evidence type="ECO:0000313" key="4">
    <source>
        <dbReference type="Proteomes" id="UP000245639"/>
    </source>
</evidence>
<protein>
    <submittedName>
        <fullName evidence="3">Farnesyl-diphosphate farnesyltransferase</fullName>
    </submittedName>
</protein>
<organism evidence="3 4">
    <name type="scientific">Actinomycetospora cinnamomea</name>
    <dbReference type="NCBI Taxonomy" id="663609"/>
    <lineage>
        <taxon>Bacteria</taxon>
        <taxon>Bacillati</taxon>
        <taxon>Actinomycetota</taxon>
        <taxon>Actinomycetes</taxon>
        <taxon>Pseudonocardiales</taxon>
        <taxon>Pseudonocardiaceae</taxon>
        <taxon>Actinomycetospora</taxon>
    </lineage>
</organism>
<evidence type="ECO:0000313" key="3">
    <source>
        <dbReference type="EMBL" id="PVZ08585.1"/>
    </source>
</evidence>
<dbReference type="InterPro" id="IPR044843">
    <property type="entry name" value="Trans_IPPS_bact-type"/>
</dbReference>
<evidence type="ECO:0000256" key="1">
    <source>
        <dbReference type="ARBA" id="ARBA00004684"/>
    </source>
</evidence>
<dbReference type="GO" id="GO:0016117">
    <property type="term" value="P:carotenoid biosynthetic process"/>
    <property type="evidence" value="ECO:0007669"/>
    <property type="project" value="UniProtKB-ARBA"/>
</dbReference>